<dbReference type="EMBL" id="CP094529">
    <property type="protein sequence ID" value="UOE37775.1"/>
    <property type="molecule type" value="Genomic_DNA"/>
</dbReference>
<dbReference type="Proteomes" id="UP000831068">
    <property type="component" value="Chromosome"/>
</dbReference>
<accession>A0ABY4BF37</accession>
<evidence type="ECO:0000313" key="1">
    <source>
        <dbReference type="EMBL" id="UOE37775.1"/>
    </source>
</evidence>
<evidence type="ECO:0000313" key="2">
    <source>
        <dbReference type="Proteomes" id="UP000831068"/>
    </source>
</evidence>
<gene>
    <name evidence="1" type="ORF">MTP08_12020</name>
</gene>
<proteinExistence type="predicted"/>
<reference evidence="1 2" key="1">
    <citation type="submission" date="2022-03" db="EMBL/GenBank/DDBJ databases">
        <title>Chryseobacterium sp. isolated from the Andong Sikhe.</title>
        <authorList>
            <person name="Won M."/>
            <person name="Kim S.-J."/>
            <person name="Kwon S.-W."/>
        </authorList>
    </citation>
    <scope>NUCLEOTIDE SEQUENCE [LARGE SCALE GENOMIC DNA]</scope>
    <source>
        <strain evidence="1 2">ADR-1</strain>
    </source>
</reference>
<name>A0ABY4BF37_9FLAO</name>
<dbReference type="RefSeq" id="WP_243576159.1">
    <property type="nucleotide sequence ID" value="NZ_CP094529.1"/>
</dbReference>
<evidence type="ECO:0008006" key="3">
    <source>
        <dbReference type="Google" id="ProtNLM"/>
    </source>
</evidence>
<dbReference type="InterPro" id="IPR028974">
    <property type="entry name" value="TSP_type-3_rpt"/>
</dbReference>
<keyword evidence="2" id="KW-1185">Reference proteome</keyword>
<protein>
    <recommendedName>
        <fullName evidence="3">MAM domain-containing protein</fullName>
    </recommendedName>
</protein>
<organism evidence="1 2">
    <name type="scientific">Chryseobacterium oryzae</name>
    <dbReference type="NCBI Taxonomy" id="2929799"/>
    <lineage>
        <taxon>Bacteria</taxon>
        <taxon>Pseudomonadati</taxon>
        <taxon>Bacteroidota</taxon>
        <taxon>Flavobacteriia</taxon>
        <taxon>Flavobacteriales</taxon>
        <taxon>Weeksellaceae</taxon>
        <taxon>Chryseobacterium group</taxon>
        <taxon>Chryseobacterium</taxon>
    </lineage>
</organism>
<sequence>MAGLCNNCADIPRLRLNVKDNNSNIIASVDSDNLSVANDDVWRRLALLFNATTSVVTIEIVNLQPNGASGNDVGIDNVVLAQLACDSDGDGVVNTLDNDNDNDGILDTTEGFCATTGFEGFDTSPLLPTVNGNNFQSTNPYNGWTAVDKTTGSVLPNDAFNIIRVNGSSYTSGPNTAQSGSQYLDINGASAYIYKDFSFTNPTVVNASAWFSNRESASSGYTSFNTRIIIFKLVNGVEQISGQGDLIQFSRSLGDKGWFNSSISNLPLSAGSYRIKMYVDNYGHVDSISYCFSTDTDGDHIPDYLDPDSDGDGCPDAIEGSENVTYSMVNPLTATTNPGQIKVRYDGITTGTPSEIISTASTANGVPQLVNNAINNTNSSIGLSNNTHAGLVDNTDGTADVGQGKGNSQDNSLNDCKCYRNPSSSGMDLPTLHGITSFNRAGSGNSNWPMVRNNGWTALESNTKPFVMNRMPSATANGTNIFSGEPLSNGSAAITAPVVGMTYYDTTNDCMKINIDGTRTGWKCFKTQSCPEEN</sequence>
<dbReference type="SUPFAM" id="SSF103647">
    <property type="entry name" value="TSP type-3 repeat"/>
    <property type="match status" value="1"/>
</dbReference>
<dbReference type="Gene3D" id="4.10.1080.10">
    <property type="entry name" value="TSP type-3 repeat"/>
    <property type="match status" value="1"/>
</dbReference>